<feature type="active site" description="Proton donor/acceptor" evidence="13">
    <location>
        <position position="168"/>
    </location>
</feature>
<comment type="subcellular location">
    <subcellularLocation>
        <location evidence="13">Cytoplasm</location>
    </subcellularLocation>
</comment>
<keyword evidence="17" id="KW-1185">Reference proteome</keyword>
<evidence type="ECO:0000256" key="3">
    <source>
        <dbReference type="ARBA" id="ARBA00022605"/>
    </source>
</evidence>
<evidence type="ECO:0000259" key="15">
    <source>
        <dbReference type="Pfam" id="PF05173"/>
    </source>
</evidence>
<keyword evidence="3 13" id="KW-0028">Amino-acid biosynthesis</keyword>
<feature type="domain" description="Dihydrodipicolinate reductase C-terminal" evidence="15">
    <location>
        <begin position="141"/>
        <end position="277"/>
    </location>
</feature>
<evidence type="ECO:0000313" key="16">
    <source>
        <dbReference type="EMBL" id="GEO37427.1"/>
    </source>
</evidence>
<dbReference type="NCBIfam" id="TIGR00036">
    <property type="entry name" value="dapB"/>
    <property type="match status" value="1"/>
</dbReference>
<feature type="binding site" evidence="13">
    <location>
        <begin position="178"/>
        <end position="179"/>
    </location>
    <ligand>
        <name>(S)-2,3,4,5-tetrahydrodipicolinate</name>
        <dbReference type="ChEBI" id="CHEBI:16845"/>
    </ligand>
</feature>
<dbReference type="SUPFAM" id="SSF51735">
    <property type="entry name" value="NAD(P)-binding Rossmann-fold domains"/>
    <property type="match status" value="1"/>
</dbReference>
<dbReference type="EMBL" id="BJYZ01000006">
    <property type="protein sequence ID" value="GEO37427.1"/>
    <property type="molecule type" value="Genomic_DNA"/>
</dbReference>
<evidence type="ECO:0000259" key="14">
    <source>
        <dbReference type="Pfam" id="PF01113"/>
    </source>
</evidence>
<keyword evidence="4 13" id="KW-0521">NADP</keyword>
<evidence type="ECO:0000313" key="17">
    <source>
        <dbReference type="Proteomes" id="UP000321523"/>
    </source>
</evidence>
<comment type="caution">
    <text evidence="13">Was originally thought to be a dihydrodipicolinate reductase (DHDPR), catalyzing the conversion of dihydrodipicolinate to tetrahydrodipicolinate. However, it was shown in E.coli that the substrate of the enzymatic reaction is not dihydrodipicolinate (DHDP) but in fact (2S,4S)-4-hydroxy-2,3,4,5-tetrahydrodipicolinic acid (HTPA), the product released by the DapA-catalyzed reaction.</text>
</comment>
<evidence type="ECO:0000256" key="13">
    <source>
        <dbReference type="HAMAP-Rule" id="MF_00102"/>
    </source>
</evidence>
<comment type="pathway">
    <text evidence="9 13">Amino-acid biosynthesis; L-lysine biosynthesis via DAP pathway; (S)-tetrahydrodipicolinate from L-aspartate: step 4/4.</text>
</comment>
<dbReference type="GO" id="GO:0050661">
    <property type="term" value="F:NADP binding"/>
    <property type="evidence" value="ECO:0007669"/>
    <property type="project" value="UniProtKB-UniRule"/>
</dbReference>
<evidence type="ECO:0000256" key="8">
    <source>
        <dbReference type="ARBA" id="ARBA00023154"/>
    </source>
</evidence>
<evidence type="ECO:0000256" key="4">
    <source>
        <dbReference type="ARBA" id="ARBA00022857"/>
    </source>
</evidence>
<evidence type="ECO:0000256" key="1">
    <source>
        <dbReference type="ARBA" id="ARBA00006642"/>
    </source>
</evidence>
<dbReference type="GO" id="GO:0008839">
    <property type="term" value="F:4-hydroxy-tetrahydrodipicolinate reductase"/>
    <property type="evidence" value="ECO:0007669"/>
    <property type="project" value="UniProtKB-UniRule"/>
</dbReference>
<comment type="function">
    <text evidence="13">Catalyzes the conversion of 4-hydroxy-tetrahydrodipicolinate (HTPA) to tetrahydrodipicolinate.</text>
</comment>
<feature type="binding site" evidence="13">
    <location>
        <begin position="111"/>
        <end position="113"/>
    </location>
    <ligand>
        <name>NAD(+)</name>
        <dbReference type="ChEBI" id="CHEBI:57540"/>
    </ligand>
</feature>
<feature type="active site" description="Proton donor" evidence="13">
    <location>
        <position position="172"/>
    </location>
</feature>
<dbReference type="InterPro" id="IPR023940">
    <property type="entry name" value="DHDPR_bac"/>
</dbReference>
<feature type="binding site" evidence="13">
    <location>
        <begin position="135"/>
        <end position="138"/>
    </location>
    <ligand>
        <name>NAD(+)</name>
        <dbReference type="ChEBI" id="CHEBI:57540"/>
    </ligand>
</feature>
<dbReference type="SUPFAM" id="SSF55347">
    <property type="entry name" value="Glyceraldehyde-3-phosphate dehydrogenase-like, C-terminal domain"/>
    <property type="match status" value="1"/>
</dbReference>
<evidence type="ECO:0000256" key="6">
    <source>
        <dbReference type="ARBA" id="ARBA00023002"/>
    </source>
</evidence>
<keyword evidence="2 13" id="KW-0963">Cytoplasm</keyword>
<protein>
    <recommendedName>
        <fullName evidence="10 13">4-hydroxy-tetrahydrodipicolinate reductase</fullName>
        <shortName evidence="13">HTPA reductase</shortName>
        <ecNumber evidence="10 13">1.17.1.8</ecNumber>
    </recommendedName>
</protein>
<dbReference type="FunFam" id="3.30.360.10:FF:000004">
    <property type="entry name" value="4-hydroxy-tetrahydrodipicolinate reductase"/>
    <property type="match status" value="1"/>
</dbReference>
<dbReference type="PANTHER" id="PTHR20836">
    <property type="entry name" value="DIHYDRODIPICOLINATE REDUCTASE"/>
    <property type="match status" value="1"/>
</dbReference>
<evidence type="ECO:0000256" key="9">
    <source>
        <dbReference type="ARBA" id="ARBA00037922"/>
    </source>
</evidence>
<gene>
    <name evidence="13 16" type="primary">dapB</name>
    <name evidence="16" type="ORF">SAE02_15750</name>
</gene>
<keyword evidence="8 13" id="KW-0457">Lysine biosynthesis</keyword>
<dbReference type="PANTHER" id="PTHR20836:SF0">
    <property type="entry name" value="4-HYDROXY-TETRAHYDRODIPICOLINATE REDUCTASE 1, CHLOROPLASTIC-RELATED"/>
    <property type="match status" value="1"/>
</dbReference>
<dbReference type="InterPro" id="IPR022663">
    <property type="entry name" value="DapB_C"/>
</dbReference>
<dbReference type="Pfam" id="PF05173">
    <property type="entry name" value="DapB_C"/>
    <property type="match status" value="1"/>
</dbReference>
<dbReference type="GO" id="GO:0019877">
    <property type="term" value="P:diaminopimelate biosynthetic process"/>
    <property type="evidence" value="ECO:0007669"/>
    <property type="project" value="UniProtKB-UniRule"/>
</dbReference>
<feature type="binding site" evidence="13">
    <location>
        <position position="48"/>
    </location>
    <ligand>
        <name>NADP(+)</name>
        <dbReference type="ChEBI" id="CHEBI:58349"/>
    </ligand>
</feature>
<dbReference type="GO" id="GO:0016726">
    <property type="term" value="F:oxidoreductase activity, acting on CH or CH2 groups, NAD or NADP as acceptor"/>
    <property type="evidence" value="ECO:0007669"/>
    <property type="project" value="UniProtKB-UniRule"/>
</dbReference>
<sequence length="280" mass="29207">MIGTIQSYKVECGAMKIGVVGCAGRMGQMLVRRIVATEGCELAGGTERPDGPAVGKDIGTLAGLDPVGIAVIDDPVQLFAHADAVIDFSTPEATERHAALAAQARTVHVIGTTGLNPGQTEAVKRASQYAPIVHAPNMSLGVNLLMVLVEQVARTLGPDFDIEILEMHHRHKVDAPSGTSLGLGRAAAAGRGVDLDAVSARIRDGHTGPRNSGDIGFAVMRGGDVVGDHTVVFAGEGERIELSHRANDRQIYAVGAVRAALWAHGQHPGLYSMRDVLGLG</sequence>
<evidence type="ECO:0000256" key="5">
    <source>
        <dbReference type="ARBA" id="ARBA00022915"/>
    </source>
</evidence>
<evidence type="ECO:0000256" key="2">
    <source>
        <dbReference type="ARBA" id="ARBA00022490"/>
    </source>
</evidence>
<dbReference type="InterPro" id="IPR022664">
    <property type="entry name" value="DapB_N_CS"/>
</dbReference>
<comment type="caution">
    <text evidence="16">The sequence shown here is derived from an EMBL/GenBank/DDBJ whole genome shotgun (WGS) entry which is preliminary data.</text>
</comment>
<dbReference type="GO" id="GO:0009089">
    <property type="term" value="P:lysine biosynthetic process via diaminopimelate"/>
    <property type="evidence" value="ECO:0007669"/>
    <property type="project" value="UniProtKB-UniRule"/>
</dbReference>
<name>A0A512DLT2_9PROT</name>
<dbReference type="AlphaFoldDB" id="A0A512DLT2"/>
<evidence type="ECO:0000256" key="7">
    <source>
        <dbReference type="ARBA" id="ARBA00023027"/>
    </source>
</evidence>
<organism evidence="16 17">
    <name type="scientific">Skermanella aerolata</name>
    <dbReference type="NCBI Taxonomy" id="393310"/>
    <lineage>
        <taxon>Bacteria</taxon>
        <taxon>Pseudomonadati</taxon>
        <taxon>Pseudomonadota</taxon>
        <taxon>Alphaproteobacteria</taxon>
        <taxon>Rhodospirillales</taxon>
        <taxon>Azospirillaceae</taxon>
        <taxon>Skermanella</taxon>
    </lineage>
</organism>
<accession>A0A512DLT2</accession>
<dbReference type="PIRSF" id="PIRSF000161">
    <property type="entry name" value="DHPR"/>
    <property type="match status" value="1"/>
</dbReference>
<proteinExistence type="inferred from homology"/>
<dbReference type="UniPathway" id="UPA00034">
    <property type="reaction ID" value="UER00018"/>
</dbReference>
<keyword evidence="5 13" id="KW-0220">Diaminopimelate biosynthesis</keyword>
<evidence type="ECO:0000256" key="11">
    <source>
        <dbReference type="ARBA" id="ARBA00049080"/>
    </source>
</evidence>
<dbReference type="CDD" id="cd02274">
    <property type="entry name" value="DHDPR_N"/>
    <property type="match status" value="1"/>
</dbReference>
<keyword evidence="6 13" id="KW-0560">Oxidoreductase</keyword>
<dbReference type="GO" id="GO:0051287">
    <property type="term" value="F:NAD binding"/>
    <property type="evidence" value="ECO:0007669"/>
    <property type="project" value="UniProtKB-UniRule"/>
</dbReference>
<dbReference type="PROSITE" id="PS01298">
    <property type="entry name" value="DAPB"/>
    <property type="match status" value="1"/>
</dbReference>
<feature type="binding site" evidence="13">
    <location>
        <position position="169"/>
    </location>
    <ligand>
        <name>(S)-2,3,4,5-tetrahydrodipicolinate</name>
        <dbReference type="ChEBI" id="CHEBI:16845"/>
    </ligand>
</feature>
<dbReference type="InterPro" id="IPR000846">
    <property type="entry name" value="DapB_N"/>
</dbReference>
<keyword evidence="7 13" id="KW-0520">NAD</keyword>
<dbReference type="Proteomes" id="UP000321523">
    <property type="component" value="Unassembled WGS sequence"/>
</dbReference>
<comment type="catalytic activity">
    <reaction evidence="11 13">
        <text>(S)-2,3,4,5-tetrahydrodipicolinate + NADP(+) + H2O = (2S,4S)-4-hydroxy-2,3,4,5-tetrahydrodipicolinate + NADPH + H(+)</text>
        <dbReference type="Rhea" id="RHEA:35331"/>
        <dbReference type="ChEBI" id="CHEBI:15377"/>
        <dbReference type="ChEBI" id="CHEBI:15378"/>
        <dbReference type="ChEBI" id="CHEBI:16845"/>
        <dbReference type="ChEBI" id="CHEBI:57783"/>
        <dbReference type="ChEBI" id="CHEBI:58349"/>
        <dbReference type="ChEBI" id="CHEBI:67139"/>
        <dbReference type="EC" id="1.17.1.8"/>
    </reaction>
</comment>
<dbReference type="EC" id="1.17.1.8" evidence="10 13"/>
<feature type="binding site" evidence="13">
    <location>
        <begin position="21"/>
        <end position="26"/>
    </location>
    <ligand>
        <name>NAD(+)</name>
        <dbReference type="ChEBI" id="CHEBI:57540"/>
    </ligand>
</feature>
<comment type="catalytic activity">
    <reaction evidence="12 13">
        <text>(S)-2,3,4,5-tetrahydrodipicolinate + NAD(+) + H2O = (2S,4S)-4-hydroxy-2,3,4,5-tetrahydrodipicolinate + NADH + H(+)</text>
        <dbReference type="Rhea" id="RHEA:35323"/>
        <dbReference type="ChEBI" id="CHEBI:15377"/>
        <dbReference type="ChEBI" id="CHEBI:15378"/>
        <dbReference type="ChEBI" id="CHEBI:16845"/>
        <dbReference type="ChEBI" id="CHEBI:57540"/>
        <dbReference type="ChEBI" id="CHEBI:57945"/>
        <dbReference type="ChEBI" id="CHEBI:67139"/>
        <dbReference type="EC" id="1.17.1.8"/>
    </reaction>
</comment>
<comment type="subunit">
    <text evidence="13">Homotetramer.</text>
</comment>
<feature type="binding site" evidence="13">
    <location>
        <position position="47"/>
    </location>
    <ligand>
        <name>NAD(+)</name>
        <dbReference type="ChEBI" id="CHEBI:57540"/>
    </ligand>
</feature>
<dbReference type="Pfam" id="PF01113">
    <property type="entry name" value="DapB_N"/>
    <property type="match status" value="1"/>
</dbReference>
<dbReference type="Gene3D" id="3.30.360.10">
    <property type="entry name" value="Dihydrodipicolinate Reductase, domain 2"/>
    <property type="match status" value="1"/>
</dbReference>
<evidence type="ECO:0000256" key="10">
    <source>
        <dbReference type="ARBA" id="ARBA00038983"/>
    </source>
</evidence>
<feature type="domain" description="Dihydrodipicolinate reductase N-terminal" evidence="14">
    <location>
        <begin position="15"/>
        <end position="138"/>
    </location>
</feature>
<dbReference type="HAMAP" id="MF_00102">
    <property type="entry name" value="DapB"/>
    <property type="match status" value="1"/>
</dbReference>
<dbReference type="InterPro" id="IPR036291">
    <property type="entry name" value="NAD(P)-bd_dom_sf"/>
</dbReference>
<dbReference type="GO" id="GO:0005737">
    <property type="term" value="C:cytoplasm"/>
    <property type="evidence" value="ECO:0007669"/>
    <property type="project" value="UniProtKB-SubCell"/>
</dbReference>
<dbReference type="Gene3D" id="3.40.50.720">
    <property type="entry name" value="NAD(P)-binding Rossmann-like Domain"/>
    <property type="match status" value="1"/>
</dbReference>
<comment type="similarity">
    <text evidence="1 13">Belongs to the DapB family.</text>
</comment>
<reference evidence="16 17" key="1">
    <citation type="submission" date="2019-07" db="EMBL/GenBank/DDBJ databases">
        <title>Whole genome shotgun sequence of Skermanella aerolata NBRC 106429.</title>
        <authorList>
            <person name="Hosoyama A."/>
            <person name="Uohara A."/>
            <person name="Ohji S."/>
            <person name="Ichikawa N."/>
        </authorList>
    </citation>
    <scope>NUCLEOTIDE SEQUENCE [LARGE SCALE GENOMIC DNA]</scope>
    <source>
        <strain evidence="16 17">NBRC 106429</strain>
    </source>
</reference>
<evidence type="ECO:0000256" key="12">
    <source>
        <dbReference type="ARBA" id="ARBA00049396"/>
    </source>
</evidence>